<feature type="compositionally biased region" description="Basic and acidic residues" evidence="2">
    <location>
        <begin position="616"/>
        <end position="627"/>
    </location>
</feature>
<dbReference type="GO" id="GO:0008092">
    <property type="term" value="F:cytoskeletal protein binding"/>
    <property type="evidence" value="ECO:0007669"/>
    <property type="project" value="TreeGrafter"/>
</dbReference>
<evidence type="ECO:0000313" key="4">
    <source>
        <dbReference type="Proteomes" id="UP000689195"/>
    </source>
</evidence>
<dbReference type="PANTHER" id="PTHR31508:SF2">
    <property type="entry name" value="PROTEIN PITCHFORK"/>
    <property type="match status" value="1"/>
</dbReference>
<reference evidence="3" key="1">
    <citation type="submission" date="2021-01" db="EMBL/GenBank/DDBJ databases">
        <authorList>
            <consortium name="Genoscope - CEA"/>
            <person name="William W."/>
        </authorList>
    </citation>
    <scope>NUCLEOTIDE SEQUENCE</scope>
</reference>
<proteinExistence type="predicted"/>
<dbReference type="InterPro" id="IPR010736">
    <property type="entry name" value="SHIPPO-rpt"/>
</dbReference>
<dbReference type="InterPro" id="IPR033602">
    <property type="entry name" value="CIMAP3"/>
</dbReference>
<dbReference type="EMBL" id="CAJJDO010000107">
    <property type="protein sequence ID" value="CAD8194561.1"/>
    <property type="molecule type" value="Genomic_DNA"/>
</dbReference>
<accession>A0A8S1X0Y7</accession>
<dbReference type="GO" id="GO:0031344">
    <property type="term" value="P:regulation of cell projection organization"/>
    <property type="evidence" value="ECO:0007669"/>
    <property type="project" value="TreeGrafter"/>
</dbReference>
<organism evidence="3 4">
    <name type="scientific">Paramecium pentaurelia</name>
    <dbReference type="NCBI Taxonomy" id="43138"/>
    <lineage>
        <taxon>Eukaryota</taxon>
        <taxon>Sar</taxon>
        <taxon>Alveolata</taxon>
        <taxon>Ciliophora</taxon>
        <taxon>Intramacronucleata</taxon>
        <taxon>Oligohymenophorea</taxon>
        <taxon>Peniculida</taxon>
        <taxon>Parameciidae</taxon>
        <taxon>Paramecium</taxon>
    </lineage>
</organism>
<feature type="coiled-coil region" evidence="1">
    <location>
        <begin position="539"/>
        <end position="566"/>
    </location>
</feature>
<evidence type="ECO:0000256" key="2">
    <source>
        <dbReference type="SAM" id="MobiDB-lite"/>
    </source>
</evidence>
<protein>
    <recommendedName>
        <fullName evidence="5">Sperm-tail PG-rich repeat protein</fullName>
    </recommendedName>
</protein>
<keyword evidence="1" id="KW-0175">Coiled coil</keyword>
<comment type="caution">
    <text evidence="3">The sequence shown here is derived from an EMBL/GenBank/DDBJ whole genome shotgun (WGS) entry which is preliminary data.</text>
</comment>
<gene>
    <name evidence="3" type="ORF">PPENT_87.1.T1070048</name>
</gene>
<evidence type="ECO:0000256" key="1">
    <source>
        <dbReference type="SAM" id="Coils"/>
    </source>
</evidence>
<feature type="region of interest" description="Disordered" evidence="2">
    <location>
        <begin position="615"/>
        <end position="639"/>
    </location>
</feature>
<dbReference type="Pfam" id="PF07004">
    <property type="entry name" value="SHIPPO-rpt"/>
    <property type="match status" value="7"/>
</dbReference>
<keyword evidence="4" id="KW-1185">Reference proteome</keyword>
<evidence type="ECO:0000313" key="3">
    <source>
        <dbReference type="EMBL" id="CAD8194561.1"/>
    </source>
</evidence>
<dbReference type="OrthoDB" id="296292at2759"/>
<evidence type="ECO:0008006" key="5">
    <source>
        <dbReference type="Google" id="ProtNLM"/>
    </source>
</evidence>
<dbReference type="Proteomes" id="UP000689195">
    <property type="component" value="Unassembled WGS sequence"/>
</dbReference>
<dbReference type="PANTHER" id="PTHR31508">
    <property type="entry name" value="PROTEIN PITCHFORK"/>
    <property type="match status" value="1"/>
</dbReference>
<name>A0A8S1X0Y7_9CILI</name>
<dbReference type="AlphaFoldDB" id="A0A8S1X0Y7"/>
<sequence>MVLTLQYFNRKGLQFSYIAYPLLSKVIFRVLINYNIYQLILYLYKLDRQISINLFSLLQWPLYFNLKEEIYYNKVVFHKTYDEIEKLQIGPGSYITHEYYKVKQGNAPFDSSVSRCERIKNEIIPGPGSYYQEYDDNYYGQQLSPKFMKLTNKKQQSFIFASSSKRFEQPKTFMTPGPGSYETDIIQNKPIQQQFTSQNQLEILKSLNRYQSIPSIPTDNQVYGYTEKGAHDLESNKNPEHTYSGIKQDTVGPGKYQIKDTFEQNKNKGVCWHKSKIPRLEPLISKDRNQSVGPGSYDCNRSITPIYKLCPSGNFKSKSSRTFDNTKGEKQKQFMKIYFEKQKEKLMRNHGYSDLEDEEFQYSDITTPGPGHYFGNTSTQSVSSKNSQQSIKQGYNCFGSRSKRFQEQKVHYHIGPGEYQLETEIVKQNIVQPPFYSSNTRFEEKYYGQLPGPQTYDPKITLAEKLIKKLEWTPIGNFGINESRFKEEYNQIPGPGTYELNNKVQKGINSIFKSKTKRVSSPKQKIDNFPAPGSYDVKNNTIEYELKKNEDENQELKQQKQAFGSSMPRFISRKNKHERVQRVFEDEEEEEQLEKLHNTSGLLKKKQNIQVSFNVRENRFQTKKNDTQKLGPGEYYSPNSKNWDKRSFNVLFQKI</sequence>